<comment type="caution">
    <text evidence="4">The sequence shown here is derived from an EMBL/GenBank/DDBJ whole genome shotgun (WGS) entry which is preliminary data.</text>
</comment>
<dbReference type="Gene3D" id="3.60.15.10">
    <property type="entry name" value="Ribonuclease Z/Hydroxyacylglutathione hydrolase-like"/>
    <property type="match status" value="1"/>
</dbReference>
<dbReference type="InterPro" id="IPR050114">
    <property type="entry name" value="UPF0173_UPF0282_UlaG_hydrolase"/>
</dbReference>
<organism evidence="4 5">
    <name type="scientific">Gaopeijia maritima</name>
    <dbReference type="NCBI Taxonomy" id="3119007"/>
    <lineage>
        <taxon>Bacteria</taxon>
        <taxon>Pseudomonadati</taxon>
        <taxon>Gemmatimonadota</taxon>
        <taxon>Longimicrobiia</taxon>
        <taxon>Gaopeijiales</taxon>
        <taxon>Gaopeijiaceae</taxon>
        <taxon>Gaopeijia</taxon>
    </lineage>
</organism>
<evidence type="ECO:0000313" key="5">
    <source>
        <dbReference type="Proteomes" id="UP001484239"/>
    </source>
</evidence>
<dbReference type="NCBIfam" id="NF001911">
    <property type="entry name" value="PRK00685.1"/>
    <property type="match status" value="1"/>
</dbReference>
<dbReference type="InterPro" id="IPR022877">
    <property type="entry name" value="UPF0173"/>
</dbReference>
<dbReference type="EMBL" id="JBBHLI010000001">
    <property type="protein sequence ID" value="MEK9499922.1"/>
    <property type="molecule type" value="Genomic_DNA"/>
</dbReference>
<dbReference type="Pfam" id="PF12706">
    <property type="entry name" value="Lactamase_B_2"/>
    <property type="match status" value="1"/>
</dbReference>
<evidence type="ECO:0000313" key="4">
    <source>
        <dbReference type="EMBL" id="MEK9499922.1"/>
    </source>
</evidence>
<sequence>MATLTWHGHATCSIETDDGTRLVIDPFFGDNPATDLTVDEVEADYILVTHGHFDHFADCIPLAKRTGATVISTFEIVAFCQEQGVEKGHGMNIGGGFDFPFGRVKMTPALHTGSVAGDESGTHTTDCGGFLLTLGESRLYHAGDTALIMDLQLLRGQVDVAMLPIGDNFTMGPDDAARAVDFVQPEVVIPIHYGTWPVIEQDPERFRELVGATARVEVLEPGGRFEL</sequence>
<keyword evidence="1 2" id="KW-0378">Hydrolase</keyword>
<evidence type="ECO:0000259" key="3">
    <source>
        <dbReference type="SMART" id="SM00849"/>
    </source>
</evidence>
<accession>A0ABU9E5A6</accession>
<dbReference type="PANTHER" id="PTHR43546">
    <property type="entry name" value="UPF0173 METAL-DEPENDENT HYDROLASE MJ1163-RELATED"/>
    <property type="match status" value="1"/>
</dbReference>
<feature type="domain" description="Metallo-beta-lactamase" evidence="3">
    <location>
        <begin position="8"/>
        <end position="192"/>
    </location>
</feature>
<dbReference type="RefSeq" id="WP_405277924.1">
    <property type="nucleotide sequence ID" value="NZ_CP144380.1"/>
</dbReference>
<dbReference type="Proteomes" id="UP001484239">
    <property type="component" value="Unassembled WGS sequence"/>
</dbReference>
<reference evidence="4 5" key="1">
    <citation type="submission" date="2024-02" db="EMBL/GenBank/DDBJ databases">
        <title>A novel Gemmatimonadota bacterium.</title>
        <authorList>
            <person name="Du Z.-J."/>
            <person name="Ye Y.-Q."/>
        </authorList>
    </citation>
    <scope>NUCLEOTIDE SEQUENCE [LARGE SCALE GENOMIC DNA]</scope>
    <source>
        <strain evidence="4 5">DH-20</strain>
    </source>
</reference>
<dbReference type="SUPFAM" id="SSF56281">
    <property type="entry name" value="Metallo-hydrolase/oxidoreductase"/>
    <property type="match status" value="1"/>
</dbReference>
<dbReference type="PANTHER" id="PTHR43546:SF3">
    <property type="entry name" value="UPF0173 METAL-DEPENDENT HYDROLASE MJ1163"/>
    <property type="match status" value="1"/>
</dbReference>
<keyword evidence="5" id="KW-1185">Reference proteome</keyword>
<gene>
    <name evidence="4" type="ORF">WI372_02860</name>
</gene>
<dbReference type="SMART" id="SM00849">
    <property type="entry name" value="Lactamase_B"/>
    <property type="match status" value="1"/>
</dbReference>
<dbReference type="InterPro" id="IPR036866">
    <property type="entry name" value="RibonucZ/Hydroxyglut_hydro"/>
</dbReference>
<dbReference type="HAMAP" id="MF_00457">
    <property type="entry name" value="UPF0173"/>
    <property type="match status" value="1"/>
</dbReference>
<dbReference type="InterPro" id="IPR001279">
    <property type="entry name" value="Metallo-B-lactamas"/>
</dbReference>
<evidence type="ECO:0000256" key="1">
    <source>
        <dbReference type="ARBA" id="ARBA00022801"/>
    </source>
</evidence>
<protein>
    <recommendedName>
        <fullName evidence="2">UPF0173 metal-dependent hydrolase WI372_02860</fullName>
    </recommendedName>
</protein>
<dbReference type="GO" id="GO:0016787">
    <property type="term" value="F:hydrolase activity"/>
    <property type="evidence" value="ECO:0007669"/>
    <property type="project" value="UniProtKB-KW"/>
</dbReference>
<name>A0ABU9E5A6_9BACT</name>
<evidence type="ECO:0000256" key="2">
    <source>
        <dbReference type="HAMAP-Rule" id="MF_00457"/>
    </source>
</evidence>
<comment type="similarity">
    <text evidence="2">Belongs to the UPF0173 family.</text>
</comment>
<proteinExistence type="inferred from homology"/>